<dbReference type="Proteomes" id="UP000323425">
    <property type="component" value="Unassembled WGS sequence"/>
</dbReference>
<protein>
    <submittedName>
        <fullName evidence="2">Uncharacterized protein</fullName>
    </submittedName>
</protein>
<feature type="transmembrane region" description="Helical" evidence="1">
    <location>
        <begin position="12"/>
        <end position="33"/>
    </location>
</feature>
<dbReference type="AlphaFoldDB" id="A0A5M9J2L9"/>
<keyword evidence="1" id="KW-0812">Transmembrane</keyword>
<name>A0A5M9J2L9_9PSED</name>
<keyword evidence="1" id="KW-1133">Transmembrane helix</keyword>
<evidence type="ECO:0000313" key="3">
    <source>
        <dbReference type="Proteomes" id="UP000323425"/>
    </source>
</evidence>
<proteinExistence type="predicted"/>
<accession>A0A5M9J2L9</accession>
<feature type="transmembrane region" description="Helical" evidence="1">
    <location>
        <begin position="61"/>
        <end position="81"/>
    </location>
</feature>
<sequence length="159" mass="17442">MGTAVINSIGQLMGMLSIALMSLIAGVVVIRYVKNPESWEYRTGETHCLIHIHFRNKHNKIYFLIVLIIMLPCCYRTAGYVQSYSYGTTMSGPRIFQISLEALSHDGAHVAISYAGNIRISSFSSITVPFVTGKPLPCQANSEACSAISEGLAFLLYAM</sequence>
<keyword evidence="1" id="KW-0472">Membrane</keyword>
<dbReference type="EMBL" id="VTFH01000001">
    <property type="protein sequence ID" value="KAA8562740.1"/>
    <property type="molecule type" value="Genomic_DNA"/>
</dbReference>
<gene>
    <name evidence="2" type="ORF">FX985_02806</name>
</gene>
<organism evidence="2 3">
    <name type="scientific">Pseudomonas extremaustralis</name>
    <dbReference type="NCBI Taxonomy" id="359110"/>
    <lineage>
        <taxon>Bacteria</taxon>
        <taxon>Pseudomonadati</taxon>
        <taxon>Pseudomonadota</taxon>
        <taxon>Gammaproteobacteria</taxon>
        <taxon>Pseudomonadales</taxon>
        <taxon>Pseudomonadaceae</taxon>
        <taxon>Pseudomonas</taxon>
    </lineage>
</organism>
<evidence type="ECO:0000256" key="1">
    <source>
        <dbReference type="SAM" id="Phobius"/>
    </source>
</evidence>
<evidence type="ECO:0000313" key="2">
    <source>
        <dbReference type="EMBL" id="KAA8562740.1"/>
    </source>
</evidence>
<reference evidence="2 3" key="1">
    <citation type="journal article" date="2018" name="Plant Biotechnol. Rep.">
        <title>Diversity and antifungal activity of endophytic bacteria associated with Panax ginseng seedlings.</title>
        <authorList>
            <person name="Park J.M."/>
            <person name="Hong C.E."/>
            <person name="Jo S.H."/>
        </authorList>
    </citation>
    <scope>NUCLEOTIDE SEQUENCE [LARGE SCALE GENOMIC DNA]</scope>
    <source>
        <strain evidence="2 3">PgKB38</strain>
    </source>
</reference>
<comment type="caution">
    <text evidence="2">The sequence shown here is derived from an EMBL/GenBank/DDBJ whole genome shotgun (WGS) entry which is preliminary data.</text>
</comment>